<reference evidence="1" key="1">
    <citation type="journal article" date="2015" name="Nature">
        <title>Complex archaea that bridge the gap between prokaryotes and eukaryotes.</title>
        <authorList>
            <person name="Spang A."/>
            <person name="Saw J.H."/>
            <person name="Jorgensen S.L."/>
            <person name="Zaremba-Niedzwiedzka K."/>
            <person name="Martijn J."/>
            <person name="Lind A.E."/>
            <person name="van Eijk R."/>
            <person name="Schleper C."/>
            <person name="Guy L."/>
            <person name="Ettema T.J."/>
        </authorList>
    </citation>
    <scope>NUCLEOTIDE SEQUENCE</scope>
</reference>
<evidence type="ECO:0000313" key="1">
    <source>
        <dbReference type="EMBL" id="KKK62025.1"/>
    </source>
</evidence>
<comment type="caution">
    <text evidence="1">The sequence shown here is derived from an EMBL/GenBank/DDBJ whole genome shotgun (WGS) entry which is preliminary data.</text>
</comment>
<proteinExistence type="predicted"/>
<accession>A0A0F8XLP6</accession>
<gene>
    <name evidence="1" type="ORF">LCGC14_3008470</name>
</gene>
<dbReference type="AlphaFoldDB" id="A0A0F8XLP6"/>
<dbReference type="EMBL" id="LAZR01062197">
    <property type="protein sequence ID" value="KKK62025.1"/>
    <property type="molecule type" value="Genomic_DNA"/>
</dbReference>
<protein>
    <submittedName>
        <fullName evidence="1">Uncharacterized protein</fullName>
    </submittedName>
</protein>
<organism evidence="1">
    <name type="scientific">marine sediment metagenome</name>
    <dbReference type="NCBI Taxonomy" id="412755"/>
    <lineage>
        <taxon>unclassified sequences</taxon>
        <taxon>metagenomes</taxon>
        <taxon>ecological metagenomes</taxon>
    </lineage>
</organism>
<sequence>MKQVFNGEKTHATIWVCKDLDEVYTQEEYDQFSEEGKERLVKFERVQQRLEQK</sequence>
<name>A0A0F8XLP6_9ZZZZ</name>